<dbReference type="Proteomes" id="UP000789524">
    <property type="component" value="Unassembled WGS sequence"/>
</dbReference>
<comment type="caution">
    <text evidence="1">The sequence shown here is derived from an EMBL/GenBank/DDBJ whole genome shotgun (WGS) entry which is preliminary data.</text>
</comment>
<protein>
    <submittedName>
        <fullName evidence="1">(African queen) hypothetical protein</fullName>
    </submittedName>
</protein>
<organism evidence="1 2">
    <name type="scientific">Danaus chrysippus</name>
    <name type="common">African queen</name>
    <dbReference type="NCBI Taxonomy" id="151541"/>
    <lineage>
        <taxon>Eukaryota</taxon>
        <taxon>Metazoa</taxon>
        <taxon>Ecdysozoa</taxon>
        <taxon>Arthropoda</taxon>
        <taxon>Hexapoda</taxon>
        <taxon>Insecta</taxon>
        <taxon>Pterygota</taxon>
        <taxon>Neoptera</taxon>
        <taxon>Endopterygota</taxon>
        <taxon>Lepidoptera</taxon>
        <taxon>Glossata</taxon>
        <taxon>Ditrysia</taxon>
        <taxon>Papilionoidea</taxon>
        <taxon>Nymphalidae</taxon>
        <taxon>Danainae</taxon>
        <taxon>Danaini</taxon>
        <taxon>Danaina</taxon>
        <taxon>Danaus</taxon>
        <taxon>Anosia</taxon>
    </lineage>
</organism>
<accession>A0A8J2R3P9</accession>
<dbReference type="EMBL" id="CAKASE010000080">
    <property type="protein sequence ID" value="CAG9580881.1"/>
    <property type="molecule type" value="Genomic_DNA"/>
</dbReference>
<evidence type="ECO:0000313" key="1">
    <source>
        <dbReference type="EMBL" id="CAG9580881.1"/>
    </source>
</evidence>
<name>A0A8J2R3P9_9NEOP</name>
<gene>
    <name evidence="1" type="ORF">DCHRY22_LOCUS13663</name>
</gene>
<proteinExistence type="predicted"/>
<reference evidence="1" key="1">
    <citation type="submission" date="2021-09" db="EMBL/GenBank/DDBJ databases">
        <authorList>
            <person name="Martin H S."/>
        </authorList>
    </citation>
    <scope>NUCLEOTIDE SEQUENCE</scope>
</reference>
<sequence>MKEHFPQICNYINVRDLRGGASHPDPSPHQQRVVFRLCKVPRVSLCILIARHVPGARVTAPRLCSHVAPVTSPLEESLPEYFIV</sequence>
<dbReference type="AlphaFoldDB" id="A0A8J2R3P9"/>
<evidence type="ECO:0000313" key="2">
    <source>
        <dbReference type="Proteomes" id="UP000789524"/>
    </source>
</evidence>
<keyword evidence="2" id="KW-1185">Reference proteome</keyword>